<dbReference type="RefSeq" id="WP_209405769.1">
    <property type="nucleotide sequence ID" value="NZ_JAGIYQ010000007.1"/>
</dbReference>
<evidence type="ECO:0000313" key="2">
    <source>
        <dbReference type="EMBL" id="MBP0725809.1"/>
    </source>
</evidence>
<evidence type="ECO:0000256" key="1">
    <source>
        <dbReference type="SAM" id="Phobius"/>
    </source>
</evidence>
<keyword evidence="1" id="KW-0472">Membrane</keyword>
<feature type="transmembrane region" description="Helical" evidence="1">
    <location>
        <begin position="64"/>
        <end position="84"/>
    </location>
</feature>
<gene>
    <name evidence="2" type="ORF">J5Y03_11565</name>
</gene>
<dbReference type="EMBL" id="JAGIYQ010000007">
    <property type="protein sequence ID" value="MBP0725809.1"/>
    <property type="molecule type" value="Genomic_DNA"/>
</dbReference>
<evidence type="ECO:0000313" key="3">
    <source>
        <dbReference type="Proteomes" id="UP000682134"/>
    </source>
</evidence>
<reference evidence="2" key="1">
    <citation type="submission" date="2021-04" db="EMBL/GenBank/DDBJ databases">
        <title>Genome seq and assembly of Bacillus sp.</title>
        <authorList>
            <person name="Chhetri G."/>
        </authorList>
    </citation>
    <scope>NUCLEOTIDE SEQUENCE</scope>
    <source>
        <strain evidence="2">RG28</strain>
    </source>
</reference>
<proteinExistence type="predicted"/>
<accession>A0A940SKA6</accession>
<keyword evidence="1" id="KW-1133">Transmembrane helix</keyword>
<name>A0A940SKA6_9BACI</name>
<dbReference type="AlphaFoldDB" id="A0A940SKA6"/>
<keyword evidence="3" id="KW-1185">Reference proteome</keyword>
<dbReference type="Proteomes" id="UP000682134">
    <property type="component" value="Unassembled WGS sequence"/>
</dbReference>
<keyword evidence="1" id="KW-0812">Transmembrane</keyword>
<sequence length="142" mass="16900">MNQPTTEMTKSKEEILGNIKKTYRIKPVTAIIVLILTAFAILLFFGEVIQFVRKLTSNFDDALFALFFAWILGFGLYVVIWRFFNSRKINKELFPKIEQFISKSEEKSYDETETEVNEMVKVAYKDYTVKYNKMKKNYWNFI</sequence>
<protein>
    <submittedName>
        <fullName evidence="2">Uncharacterized protein</fullName>
    </submittedName>
</protein>
<comment type="caution">
    <text evidence="2">The sequence shown here is derived from an EMBL/GenBank/DDBJ whole genome shotgun (WGS) entry which is preliminary data.</text>
</comment>
<feature type="transmembrane region" description="Helical" evidence="1">
    <location>
        <begin position="28"/>
        <end position="52"/>
    </location>
</feature>
<organism evidence="2 3">
    <name type="scientific">Gottfriedia endophytica</name>
    <dbReference type="NCBI Taxonomy" id="2820819"/>
    <lineage>
        <taxon>Bacteria</taxon>
        <taxon>Bacillati</taxon>
        <taxon>Bacillota</taxon>
        <taxon>Bacilli</taxon>
        <taxon>Bacillales</taxon>
        <taxon>Bacillaceae</taxon>
        <taxon>Gottfriedia</taxon>
    </lineage>
</organism>